<feature type="transmembrane region" description="Helical" evidence="1">
    <location>
        <begin position="277"/>
        <end position="295"/>
    </location>
</feature>
<feature type="transmembrane region" description="Helical" evidence="1">
    <location>
        <begin position="131"/>
        <end position="149"/>
    </location>
</feature>
<evidence type="ECO:0000313" key="2">
    <source>
        <dbReference type="EMBL" id="QEZ68065.1"/>
    </source>
</evidence>
<feature type="transmembrane region" description="Helical" evidence="1">
    <location>
        <begin position="316"/>
        <end position="337"/>
    </location>
</feature>
<organism evidence="2 3">
    <name type="scientific">Paraclostridium bifermentans</name>
    <name type="common">Clostridium bifermentans</name>
    <dbReference type="NCBI Taxonomy" id="1490"/>
    <lineage>
        <taxon>Bacteria</taxon>
        <taxon>Bacillati</taxon>
        <taxon>Bacillota</taxon>
        <taxon>Clostridia</taxon>
        <taxon>Peptostreptococcales</taxon>
        <taxon>Peptostreptococcaceae</taxon>
        <taxon>Paraclostridium</taxon>
    </lineage>
</organism>
<accession>A0A5P3XD94</accession>
<dbReference type="EMBL" id="CP032452">
    <property type="protein sequence ID" value="QEZ68065.1"/>
    <property type="molecule type" value="Genomic_DNA"/>
</dbReference>
<gene>
    <name evidence="2" type="ORF">D4A35_03600</name>
</gene>
<proteinExistence type="predicted"/>
<dbReference type="RefSeq" id="WP_150885942.1">
    <property type="nucleotide sequence ID" value="NZ_CP032452.1"/>
</dbReference>
<protein>
    <submittedName>
        <fullName evidence="2">Uncharacterized protein</fullName>
    </submittedName>
</protein>
<keyword evidence="1" id="KW-0472">Membrane</keyword>
<evidence type="ECO:0000313" key="3">
    <source>
        <dbReference type="Proteomes" id="UP000326961"/>
    </source>
</evidence>
<feature type="transmembrane region" description="Helical" evidence="1">
    <location>
        <begin position="237"/>
        <end position="257"/>
    </location>
</feature>
<dbReference type="AlphaFoldDB" id="A0A5P3XD94"/>
<keyword evidence="1" id="KW-1133">Transmembrane helix</keyword>
<feature type="transmembrane region" description="Helical" evidence="1">
    <location>
        <begin position="100"/>
        <end position="119"/>
    </location>
</feature>
<feature type="transmembrane region" description="Helical" evidence="1">
    <location>
        <begin position="161"/>
        <end position="184"/>
    </location>
</feature>
<feature type="transmembrane region" description="Helical" evidence="1">
    <location>
        <begin position="381"/>
        <end position="399"/>
    </location>
</feature>
<feature type="transmembrane region" description="Helical" evidence="1">
    <location>
        <begin position="349"/>
        <end position="369"/>
    </location>
</feature>
<reference evidence="2 3" key="1">
    <citation type="submission" date="2018-09" db="EMBL/GenBank/DDBJ databases">
        <title>A clostridial neurotoxin that targets Anopheles mosquitoes.</title>
        <authorList>
            <person name="Contreras E."/>
            <person name="Masuyer G."/>
            <person name="Qureshi N."/>
            <person name="Chawla S."/>
            <person name="Lim H.L."/>
            <person name="Chen J."/>
            <person name="Stenmark P."/>
            <person name="Gill S."/>
        </authorList>
    </citation>
    <scope>NUCLEOTIDE SEQUENCE [LARGE SCALE GENOMIC DNA]</scope>
    <source>
        <strain evidence="2 3">Cbm</strain>
    </source>
</reference>
<name>A0A5P3XD94_PARBF</name>
<dbReference type="Proteomes" id="UP000326961">
    <property type="component" value="Chromosome"/>
</dbReference>
<keyword evidence="1" id="KW-0812">Transmembrane</keyword>
<feature type="transmembrane region" description="Helical" evidence="1">
    <location>
        <begin position="199"/>
        <end position="216"/>
    </location>
</feature>
<evidence type="ECO:0000256" key="1">
    <source>
        <dbReference type="SAM" id="Phobius"/>
    </source>
</evidence>
<sequence length="450" mass="51007">MNNENNDLTFSNHKNYCETDGHDLSNLEIDSIKLNYEKVCNECGKVYNNSSLYCEECGNELILASESEKNLTIYNLLDGDLNKKEKFKMWINDLEIKRRILAPLFSICVLFVISIWIKLFINFAGLEVNKFLNISSIILALNLVPLKIVSSSVIGLGNIGISMSLVSILIIPFIIILVSSLFFIKKEFLKDKDIVKEAFMLSFIYGLILGVISILGKQFINLSMGEYYTMSIVVKYSFLRSVLNGIIISFLPIYISLYAKTRDKKVGFNVFNRALKTVGFIYLLILLLIVLGMFFNKIFLSENGLSEVIAYPQLALYILHFVNLIPVLLGNSIISIFNMGDINLYLNNSMVLLIYAIMLLNIVILIISGYDLKGRVNNKKYIKYFSIVYSMIIASSIFLSKIDTSGSLSLLESQNYDMYSYIGSSAIIGLIISFVYSYILINIGYKLNKE</sequence>
<feature type="transmembrane region" description="Helical" evidence="1">
    <location>
        <begin position="419"/>
        <end position="441"/>
    </location>
</feature>